<feature type="domain" description="Ras-associating" evidence="2">
    <location>
        <begin position="229"/>
        <end position="336"/>
    </location>
</feature>
<reference evidence="4 5" key="1">
    <citation type="journal article" date="2019" name="Sci. Rep.">
        <title>Orb-weaving spider Araneus ventricosus genome elucidates the spidroin gene catalogue.</title>
        <authorList>
            <person name="Kono N."/>
            <person name="Nakamura H."/>
            <person name="Ohtoshi R."/>
            <person name="Moran D.A.P."/>
            <person name="Shinohara A."/>
            <person name="Yoshida Y."/>
            <person name="Fujiwara M."/>
            <person name="Mori M."/>
            <person name="Tomita M."/>
            <person name="Arakawa K."/>
        </authorList>
    </citation>
    <scope>NUCLEOTIDE SEQUENCE [LARGE SCALE GENOMIC DNA]</scope>
</reference>
<dbReference type="CDD" id="cd01782">
    <property type="entry name" value="RA1_Afadin"/>
    <property type="match status" value="1"/>
</dbReference>
<dbReference type="GO" id="GO:0005912">
    <property type="term" value="C:adherens junction"/>
    <property type="evidence" value="ECO:0007669"/>
    <property type="project" value="TreeGrafter"/>
</dbReference>
<evidence type="ECO:0000256" key="1">
    <source>
        <dbReference type="SAM" id="MobiDB-lite"/>
    </source>
</evidence>
<feature type="compositionally biased region" description="Polar residues" evidence="1">
    <location>
        <begin position="954"/>
        <end position="969"/>
    </location>
</feature>
<feature type="region of interest" description="Disordered" evidence="1">
    <location>
        <begin position="506"/>
        <end position="560"/>
    </location>
</feature>
<dbReference type="GO" id="GO:0015074">
    <property type="term" value="P:DNA integration"/>
    <property type="evidence" value="ECO:0007669"/>
    <property type="project" value="InterPro"/>
</dbReference>
<accession>A0A4Y2GN91</accession>
<keyword evidence="5" id="KW-1185">Reference proteome</keyword>
<dbReference type="AlphaFoldDB" id="A0A4Y2GN91"/>
<dbReference type="GO" id="GO:0032880">
    <property type="term" value="P:regulation of protein localization"/>
    <property type="evidence" value="ECO:0007669"/>
    <property type="project" value="TreeGrafter"/>
</dbReference>
<dbReference type="GO" id="GO:0050839">
    <property type="term" value="F:cell adhesion molecule binding"/>
    <property type="evidence" value="ECO:0007669"/>
    <property type="project" value="TreeGrafter"/>
</dbReference>
<feature type="region of interest" description="Disordered" evidence="1">
    <location>
        <begin position="155"/>
        <end position="176"/>
    </location>
</feature>
<dbReference type="SUPFAM" id="SSF49879">
    <property type="entry name" value="SMAD/FHA domain"/>
    <property type="match status" value="1"/>
</dbReference>
<dbReference type="InterPro" id="IPR029071">
    <property type="entry name" value="Ubiquitin-like_domsf"/>
</dbReference>
<dbReference type="Pfam" id="PF00788">
    <property type="entry name" value="RA"/>
    <property type="match status" value="2"/>
</dbReference>
<sequence length="981" mass="113244">MANDRERKAQEREKLKNIIDQWNANRLDIFWLSDPNEELEFHGAMRFYFQDAGQKVATKCIRVSSTATTTDVIETLIEKFRPDIRMLSIPEYALYEIHENGEERKLKGEERPLLVQLDWHKDDREGRFLLRRMDEKSYISSMDACDNENFKRKLSKREKKEKKKREKRERLKAAEESKKDGIAERLYSELPETSFTRSISNPEAVMRRRRQQILEKKLQQFCQEGGSDAGGTLRIFGEALNKDVPYKTLLLSTRDTASYVVKEILNKYGYDKEDPVQYCLVQTIVSHHSQSDGPDFQTNGGIREYILDDDDCPLMIQQQHNRNRGALSFHVRRRPADYQPRKRKKKAKPTKDDMGYRCDDANEKLPYLLELNPDGSESHGPPKKHRLYLNVTEVGSERSSSIGGQYLQLFGPNVQPRHCVIAHTQGIVTVTPSSRDAETYVNNMRIYETTILQNGMVVRFGKLHTFRFVDPLHDQKHGMLPDPRQHPEFIERSRREDQLSLHHHGSYETTFDADGNVETVSTHSRDERLSKKSDDALSHRSLGRESTHGRGSCDRFEQKRGNDPILPAVLEFWEDGEEAFLNAAITQLDPSQVQFKLSPTYALYMAARYRASTHFRPETTPNDRAHRLTALMNNVAAVMHQVIQRRTSSYLKEIEEKIKSCTACIQESSNRHQPLIPTSFPERPWEVLGLDLFKYKNSWYLLISDYYSRYPEIARLDRLTSAEIINHCKSIFSRHGIPDVVRSDNGPQFDPVKTVEFKDFAKSYGFTHISSSPKFSQSNGLIEAAVKTVKARIKKSRDPYLALMAYRATPLENGFSPSELLMGRRINTTLPVATTQLQPYSVNKKVLEAKEERRIEGQKTNYDKHHGVRNLDGLDPGQNVWITDRRVTGKVLQKTPYPRSYLVQSGRRVYRRNRKHLIPSPDFHPEPEPEDDCDVTGYQHSPADADPGCPPLMSSPQSPKTYPEKASSSTEEFLILCDQKW</sequence>
<dbReference type="PANTHER" id="PTHR10398:SF2">
    <property type="entry name" value="AFADIN"/>
    <property type="match status" value="1"/>
</dbReference>
<dbReference type="GO" id="GO:0003676">
    <property type="term" value="F:nucleic acid binding"/>
    <property type="evidence" value="ECO:0007669"/>
    <property type="project" value="InterPro"/>
</dbReference>
<proteinExistence type="predicted"/>
<name>A0A4Y2GN91_ARAVE</name>
<dbReference type="InterPro" id="IPR001584">
    <property type="entry name" value="Integrase_cat-core"/>
</dbReference>
<dbReference type="InterPro" id="IPR012337">
    <property type="entry name" value="RNaseH-like_sf"/>
</dbReference>
<dbReference type="FunFam" id="3.10.20.90:FF:000025">
    <property type="entry name" value="Afadin, adherens junction formation factor"/>
    <property type="match status" value="1"/>
</dbReference>
<dbReference type="PROSITE" id="PS50994">
    <property type="entry name" value="INTEGRASE"/>
    <property type="match status" value="1"/>
</dbReference>
<dbReference type="CDD" id="cd22711">
    <property type="entry name" value="FHA_AFDN"/>
    <property type="match status" value="1"/>
</dbReference>
<evidence type="ECO:0000313" key="5">
    <source>
        <dbReference type="Proteomes" id="UP000499080"/>
    </source>
</evidence>
<dbReference type="Gene3D" id="3.10.20.90">
    <property type="entry name" value="Phosphatidylinositol 3-kinase Catalytic Subunit, Chain A, domain 1"/>
    <property type="match status" value="2"/>
</dbReference>
<dbReference type="SUPFAM" id="SSF54236">
    <property type="entry name" value="Ubiquitin-like"/>
    <property type="match status" value="2"/>
</dbReference>
<dbReference type="Proteomes" id="UP000499080">
    <property type="component" value="Unassembled WGS sequence"/>
</dbReference>
<dbReference type="PANTHER" id="PTHR10398">
    <property type="entry name" value="AFADIN"/>
    <property type="match status" value="1"/>
</dbReference>
<dbReference type="OrthoDB" id="6431567at2759"/>
<dbReference type="PROSITE" id="PS50200">
    <property type="entry name" value="RA"/>
    <property type="match status" value="2"/>
</dbReference>
<dbReference type="SUPFAM" id="SSF53098">
    <property type="entry name" value="Ribonuclease H-like"/>
    <property type="match status" value="1"/>
</dbReference>
<feature type="domain" description="Integrase catalytic" evidence="3">
    <location>
        <begin position="680"/>
        <end position="847"/>
    </location>
</feature>
<dbReference type="InterPro" id="IPR008984">
    <property type="entry name" value="SMAD_FHA_dom_sf"/>
</dbReference>
<feature type="compositionally biased region" description="Basic and acidic residues" evidence="1">
    <location>
        <begin position="523"/>
        <end position="560"/>
    </location>
</feature>
<feature type="compositionally biased region" description="Basic residues" evidence="1">
    <location>
        <begin position="155"/>
        <end position="167"/>
    </location>
</feature>
<dbReference type="Gene3D" id="3.30.420.10">
    <property type="entry name" value="Ribonuclease H-like superfamily/Ribonuclease H"/>
    <property type="match status" value="1"/>
</dbReference>
<dbReference type="GO" id="GO:0007165">
    <property type="term" value="P:signal transduction"/>
    <property type="evidence" value="ECO:0007669"/>
    <property type="project" value="InterPro"/>
</dbReference>
<evidence type="ECO:0000313" key="4">
    <source>
        <dbReference type="EMBL" id="GBM53544.1"/>
    </source>
</evidence>
<dbReference type="InterPro" id="IPR000253">
    <property type="entry name" value="FHA_dom"/>
</dbReference>
<dbReference type="InterPro" id="IPR028842">
    <property type="entry name" value="Afadin"/>
</dbReference>
<dbReference type="InterPro" id="IPR000159">
    <property type="entry name" value="RA_dom"/>
</dbReference>
<feature type="domain" description="Ras-associating" evidence="2">
    <location>
        <begin position="41"/>
        <end position="135"/>
    </location>
</feature>
<feature type="region of interest" description="Disordered" evidence="1">
    <location>
        <begin position="334"/>
        <end position="356"/>
    </location>
</feature>
<dbReference type="SMART" id="SM00314">
    <property type="entry name" value="RA"/>
    <property type="match status" value="2"/>
</dbReference>
<evidence type="ECO:0000259" key="2">
    <source>
        <dbReference type="PROSITE" id="PS50200"/>
    </source>
</evidence>
<protein>
    <submittedName>
        <fullName evidence="4">Afadin</fullName>
    </submittedName>
</protein>
<dbReference type="EMBL" id="BGPR01001424">
    <property type="protein sequence ID" value="GBM53544.1"/>
    <property type="molecule type" value="Genomic_DNA"/>
</dbReference>
<dbReference type="FunFam" id="3.30.420.10:FF:000063">
    <property type="entry name" value="Retrovirus-related Pol polyprotein from transposon 297-like Protein"/>
    <property type="match status" value="1"/>
</dbReference>
<dbReference type="CDD" id="cd01781">
    <property type="entry name" value="RA2_Afadin"/>
    <property type="match status" value="1"/>
</dbReference>
<dbReference type="Gene3D" id="2.60.200.20">
    <property type="match status" value="1"/>
</dbReference>
<comment type="caution">
    <text evidence="4">The sequence shown here is derived from an EMBL/GenBank/DDBJ whole genome shotgun (WGS) entry which is preliminary data.</text>
</comment>
<dbReference type="Pfam" id="PF00498">
    <property type="entry name" value="FHA"/>
    <property type="match status" value="1"/>
</dbReference>
<dbReference type="InterPro" id="IPR036397">
    <property type="entry name" value="RNaseH_sf"/>
</dbReference>
<organism evidence="4 5">
    <name type="scientific">Araneus ventricosus</name>
    <name type="common">Orbweaver spider</name>
    <name type="synonym">Epeira ventricosa</name>
    <dbReference type="NCBI Taxonomy" id="182803"/>
    <lineage>
        <taxon>Eukaryota</taxon>
        <taxon>Metazoa</taxon>
        <taxon>Ecdysozoa</taxon>
        <taxon>Arthropoda</taxon>
        <taxon>Chelicerata</taxon>
        <taxon>Arachnida</taxon>
        <taxon>Araneae</taxon>
        <taxon>Araneomorphae</taxon>
        <taxon>Entelegynae</taxon>
        <taxon>Araneoidea</taxon>
        <taxon>Araneidae</taxon>
        <taxon>Araneus</taxon>
    </lineage>
</organism>
<gene>
    <name evidence="4" type="primary">AFDN_1</name>
    <name evidence="4" type="ORF">AVEN_254435_1</name>
</gene>
<evidence type="ECO:0000259" key="3">
    <source>
        <dbReference type="PROSITE" id="PS50994"/>
    </source>
</evidence>
<feature type="region of interest" description="Disordered" evidence="1">
    <location>
        <begin position="917"/>
        <end position="969"/>
    </location>
</feature>